<reference evidence="3" key="2">
    <citation type="journal article" date="2022" name="Microbiol. Resour. Announc.">
        <title>Metagenome Sequencing to Explore Phylogenomics of Terrestrial Cyanobacteria.</title>
        <authorList>
            <person name="Ward R.D."/>
            <person name="Stajich J.E."/>
            <person name="Johansen J.R."/>
            <person name="Huntemann M."/>
            <person name="Clum A."/>
            <person name="Foster B."/>
            <person name="Foster B."/>
            <person name="Roux S."/>
            <person name="Palaniappan K."/>
            <person name="Varghese N."/>
            <person name="Mukherjee S."/>
            <person name="Reddy T.B.K."/>
            <person name="Daum C."/>
            <person name="Copeland A."/>
            <person name="Chen I.A."/>
            <person name="Ivanova N.N."/>
            <person name="Kyrpides N.C."/>
            <person name="Shapiro N."/>
            <person name="Eloe-Fadrosh E.A."/>
            <person name="Pietrasiak N."/>
        </authorList>
    </citation>
    <scope>NUCLEOTIDE SEQUENCE</scope>
    <source>
        <strain evidence="3">UHER 2000/2452</strain>
    </source>
</reference>
<dbReference type="InterPro" id="IPR029044">
    <property type="entry name" value="Nucleotide-diphossugar_trans"/>
</dbReference>
<dbReference type="EMBL" id="JAHHHD010000010">
    <property type="protein sequence ID" value="MBW4659189.1"/>
    <property type="molecule type" value="Genomic_DNA"/>
</dbReference>
<dbReference type="InterPro" id="IPR001173">
    <property type="entry name" value="Glyco_trans_2-like"/>
</dbReference>
<gene>
    <name evidence="3" type="ORF">KME15_10980</name>
</gene>
<dbReference type="Pfam" id="PF00535">
    <property type="entry name" value="Glycos_transf_2"/>
    <property type="match status" value="1"/>
</dbReference>
<feature type="domain" description="Glycosyltransferase 2-like" evidence="2">
    <location>
        <begin position="58"/>
        <end position="243"/>
    </location>
</feature>
<evidence type="ECO:0000313" key="3">
    <source>
        <dbReference type="EMBL" id="MBW4659189.1"/>
    </source>
</evidence>
<proteinExistence type="predicted"/>
<feature type="transmembrane region" description="Helical" evidence="1">
    <location>
        <begin position="337"/>
        <end position="355"/>
    </location>
</feature>
<evidence type="ECO:0000313" key="4">
    <source>
        <dbReference type="Proteomes" id="UP000757435"/>
    </source>
</evidence>
<dbReference type="PANTHER" id="PTHR43646">
    <property type="entry name" value="GLYCOSYLTRANSFERASE"/>
    <property type="match status" value="1"/>
</dbReference>
<dbReference type="AlphaFoldDB" id="A0A951QAU7"/>
<dbReference type="SUPFAM" id="SSF53448">
    <property type="entry name" value="Nucleotide-diphospho-sugar transferases"/>
    <property type="match status" value="1"/>
</dbReference>
<keyword evidence="1" id="KW-0812">Transmembrane</keyword>
<dbReference type="Gene3D" id="3.90.550.10">
    <property type="entry name" value="Spore Coat Polysaccharide Biosynthesis Protein SpsA, Chain A"/>
    <property type="match status" value="1"/>
</dbReference>
<reference evidence="3" key="1">
    <citation type="submission" date="2021-05" db="EMBL/GenBank/DDBJ databases">
        <authorList>
            <person name="Pietrasiak N."/>
            <person name="Ward R."/>
            <person name="Stajich J.E."/>
            <person name="Kurbessoian T."/>
        </authorList>
    </citation>
    <scope>NUCLEOTIDE SEQUENCE</scope>
    <source>
        <strain evidence="3">UHER 2000/2452</strain>
    </source>
</reference>
<feature type="transmembrane region" description="Helical" evidence="1">
    <location>
        <begin position="6"/>
        <end position="23"/>
    </location>
</feature>
<dbReference type="InterPro" id="IPR017832">
    <property type="entry name" value="Glyco_trans_2_hopen-assoc_HpnB"/>
</dbReference>
<keyword evidence="1" id="KW-0472">Membrane</keyword>
<dbReference type="PANTHER" id="PTHR43646:SF3">
    <property type="entry name" value="SLR1566 PROTEIN"/>
    <property type="match status" value="1"/>
</dbReference>
<dbReference type="Proteomes" id="UP000757435">
    <property type="component" value="Unassembled WGS sequence"/>
</dbReference>
<organism evidence="3 4">
    <name type="scientific">Drouetiella hepatica Uher 2000/2452</name>
    <dbReference type="NCBI Taxonomy" id="904376"/>
    <lineage>
        <taxon>Bacteria</taxon>
        <taxon>Bacillati</taxon>
        <taxon>Cyanobacteriota</taxon>
        <taxon>Cyanophyceae</taxon>
        <taxon>Oculatellales</taxon>
        <taxon>Oculatellaceae</taxon>
        <taxon>Drouetiella</taxon>
    </lineage>
</organism>
<evidence type="ECO:0000259" key="2">
    <source>
        <dbReference type="Pfam" id="PF00535"/>
    </source>
</evidence>
<name>A0A951QAU7_9CYAN</name>
<feature type="transmembrane region" description="Helical" evidence="1">
    <location>
        <begin position="307"/>
        <end position="331"/>
    </location>
</feature>
<accession>A0A951QAU7</accession>
<sequence length="407" mass="44943">MTGELGLALAALSSLIWIILLVGRGQFWQADQKLESPEIQGKAKQWKSHKLKKYPAVCVVIPARNEVDMLPTTLPSLLNQDYPGIMSIILVDDHSTDGTAAIAKALARSQPKSQQPLPDRQLSVISGEPLPNGWTGKLWAIAQGICQAQSQSSPDYFLLTDADIQHDPQNISRLVTKAEQDKLDLVSLMVQLRCQSFWEQLLIPAFVFFFQKLYPFRWVNDPAHSMAAAAGGCILIRSTMLSQIGGIQAIRQALIDDCALAKAVKTNGGRIWLGLGDSTQSLRAYPSLMSIWNMVARTAFTQLNYSLGLLLGTALGMILIYGVPMISMIVGLLTQNWSLAIVGLLGWILMSWSYLPTIQLYRCSLILTFCLPMIALLYTLMTLDSALRHWRGHGGVWKGRSYSAVID</sequence>
<protein>
    <submittedName>
        <fullName evidence="3">Glycosyltransferase</fullName>
    </submittedName>
</protein>
<keyword evidence="1" id="KW-1133">Transmembrane helix</keyword>
<feature type="transmembrane region" description="Helical" evidence="1">
    <location>
        <begin position="360"/>
        <end position="381"/>
    </location>
</feature>
<dbReference type="NCBIfam" id="TIGR03469">
    <property type="entry name" value="HpnB"/>
    <property type="match status" value="1"/>
</dbReference>
<comment type="caution">
    <text evidence="3">The sequence shown here is derived from an EMBL/GenBank/DDBJ whole genome shotgun (WGS) entry which is preliminary data.</text>
</comment>
<evidence type="ECO:0000256" key="1">
    <source>
        <dbReference type="SAM" id="Phobius"/>
    </source>
</evidence>